<dbReference type="CDD" id="cd09165">
    <property type="entry name" value="PLDc_PaPPK1_C1_like"/>
    <property type="match status" value="1"/>
</dbReference>
<feature type="domain" description="Polyphosphate kinase C-terminal" evidence="11">
    <location>
        <begin position="352"/>
        <end position="516"/>
    </location>
</feature>
<accession>A0ABP7NDC7</accession>
<evidence type="ECO:0000259" key="8">
    <source>
        <dbReference type="Pfam" id="PF02503"/>
    </source>
</evidence>
<protein>
    <recommendedName>
        <fullName evidence="6 7">Polyphosphate kinase</fullName>
        <ecNumber evidence="6 7">2.7.4.1</ecNumber>
    </recommendedName>
    <alternativeName>
        <fullName evidence="6">ATP-polyphosphate phosphotransferase</fullName>
    </alternativeName>
    <alternativeName>
        <fullName evidence="6">Polyphosphoric acid kinase</fullName>
    </alternativeName>
</protein>
<dbReference type="PIRSF" id="PIRSF015589">
    <property type="entry name" value="PP_kinase"/>
    <property type="match status" value="1"/>
</dbReference>
<dbReference type="EC" id="2.7.4.1" evidence="6 7"/>
<evidence type="ECO:0000256" key="7">
    <source>
        <dbReference type="RuleBase" id="RU003800"/>
    </source>
</evidence>
<dbReference type="NCBIfam" id="NF003918">
    <property type="entry name" value="PRK05443.1-2"/>
    <property type="match status" value="1"/>
</dbReference>
<dbReference type="NCBIfam" id="NF003921">
    <property type="entry name" value="PRK05443.2-2"/>
    <property type="match status" value="1"/>
</dbReference>
<evidence type="ECO:0000259" key="9">
    <source>
        <dbReference type="Pfam" id="PF13089"/>
    </source>
</evidence>
<evidence type="ECO:0000256" key="2">
    <source>
        <dbReference type="ARBA" id="ARBA00022679"/>
    </source>
</evidence>
<dbReference type="Gene3D" id="1.20.58.310">
    <property type="entry name" value="Polyphosphate kinase N-terminal domain"/>
    <property type="match status" value="1"/>
</dbReference>
<feature type="domain" description="Polyphosphate kinase middle" evidence="8">
    <location>
        <begin position="141"/>
        <end position="322"/>
    </location>
</feature>
<feature type="binding site" evidence="6">
    <location>
        <position position="426"/>
    </location>
    <ligand>
        <name>Mg(2+)</name>
        <dbReference type="ChEBI" id="CHEBI:18420"/>
    </ligand>
</feature>
<organism evidence="12 13">
    <name type="scientific">Litoribacillus peritrichatus</name>
    <dbReference type="NCBI Taxonomy" id="718191"/>
    <lineage>
        <taxon>Bacteria</taxon>
        <taxon>Pseudomonadati</taxon>
        <taxon>Pseudomonadota</taxon>
        <taxon>Gammaproteobacteria</taxon>
        <taxon>Oceanospirillales</taxon>
        <taxon>Oceanospirillaceae</taxon>
        <taxon>Litoribacillus</taxon>
    </lineage>
</organism>
<dbReference type="NCBIfam" id="NF003917">
    <property type="entry name" value="PRK05443.1-1"/>
    <property type="match status" value="1"/>
</dbReference>
<dbReference type="SUPFAM" id="SSF56024">
    <property type="entry name" value="Phospholipase D/nuclease"/>
    <property type="match status" value="2"/>
</dbReference>
<evidence type="ECO:0000313" key="12">
    <source>
        <dbReference type="EMBL" id="GAA3943667.1"/>
    </source>
</evidence>
<dbReference type="InterPro" id="IPR024953">
    <property type="entry name" value="PP_kinase_middle"/>
</dbReference>
<evidence type="ECO:0000259" key="10">
    <source>
        <dbReference type="Pfam" id="PF13090"/>
    </source>
</evidence>
<dbReference type="Gene3D" id="3.30.1840.10">
    <property type="entry name" value="Polyphosphate kinase middle domain"/>
    <property type="match status" value="1"/>
</dbReference>
<dbReference type="Pfam" id="PF17941">
    <property type="entry name" value="PP_kinase_C_1"/>
    <property type="match status" value="1"/>
</dbReference>
<gene>
    <name evidence="12" type="primary">ppk1</name>
    <name evidence="6" type="synonym">ppk</name>
    <name evidence="12" type="ORF">GCM10022277_44350</name>
</gene>
<dbReference type="SUPFAM" id="SSF143724">
    <property type="entry name" value="PHP14-like"/>
    <property type="match status" value="1"/>
</dbReference>
<dbReference type="Pfam" id="PF02503">
    <property type="entry name" value="PP_kinase"/>
    <property type="match status" value="1"/>
</dbReference>
<dbReference type="InterPro" id="IPR025198">
    <property type="entry name" value="PPK_N_dom"/>
</dbReference>
<comment type="similarity">
    <text evidence="6 7">Belongs to the polyphosphate kinase 1 (PPK1) family.</text>
</comment>
<feature type="binding site" evidence="6">
    <location>
        <position position="613"/>
    </location>
    <ligand>
        <name>ATP</name>
        <dbReference type="ChEBI" id="CHEBI:30616"/>
    </ligand>
</feature>
<dbReference type="Proteomes" id="UP001501565">
    <property type="component" value="Unassembled WGS sequence"/>
</dbReference>
<dbReference type="CDD" id="cd09168">
    <property type="entry name" value="PLDc_PaPPK1_C2_like"/>
    <property type="match status" value="1"/>
</dbReference>
<dbReference type="Pfam" id="PF13090">
    <property type="entry name" value="PP_kinase_C"/>
    <property type="match status" value="1"/>
</dbReference>
<keyword evidence="6" id="KW-0479">Metal-binding</keyword>
<feature type="binding site" evidence="6">
    <location>
        <position position="585"/>
    </location>
    <ligand>
        <name>ATP</name>
        <dbReference type="ChEBI" id="CHEBI:30616"/>
    </ligand>
</feature>
<evidence type="ECO:0000313" key="13">
    <source>
        <dbReference type="Proteomes" id="UP001501565"/>
    </source>
</evidence>
<dbReference type="SUPFAM" id="SSF140356">
    <property type="entry name" value="PPK N-terminal domain-like"/>
    <property type="match status" value="1"/>
</dbReference>
<dbReference type="HAMAP" id="MF_00347">
    <property type="entry name" value="Polyphosphate_kinase"/>
    <property type="match status" value="1"/>
</dbReference>
<keyword evidence="3 6" id="KW-0547">Nucleotide-binding</keyword>
<keyword evidence="13" id="KW-1185">Reference proteome</keyword>
<comment type="catalytic activity">
    <reaction evidence="6 7">
        <text>[phosphate](n) + ATP = [phosphate](n+1) + ADP</text>
        <dbReference type="Rhea" id="RHEA:19573"/>
        <dbReference type="Rhea" id="RHEA-COMP:9859"/>
        <dbReference type="Rhea" id="RHEA-COMP:14280"/>
        <dbReference type="ChEBI" id="CHEBI:16838"/>
        <dbReference type="ChEBI" id="CHEBI:30616"/>
        <dbReference type="ChEBI" id="CHEBI:456216"/>
        <dbReference type="EC" id="2.7.4.1"/>
    </reaction>
</comment>
<keyword evidence="2 6" id="KW-0808">Transferase</keyword>
<dbReference type="InterPro" id="IPR041108">
    <property type="entry name" value="PP_kinase_C_1"/>
</dbReference>
<feature type="domain" description="Polyphosphate kinase N-terminal" evidence="9">
    <location>
        <begin position="26"/>
        <end position="131"/>
    </location>
</feature>
<keyword evidence="1 6" id="KW-0597">Phosphoprotein</keyword>
<dbReference type="NCBIfam" id="TIGR03705">
    <property type="entry name" value="poly_P_kin"/>
    <property type="match status" value="1"/>
</dbReference>
<feature type="active site" description="Phosphohistidine intermediate" evidence="6">
    <location>
        <position position="456"/>
    </location>
</feature>
<dbReference type="PANTHER" id="PTHR30218">
    <property type="entry name" value="POLYPHOSPHATE KINASE"/>
    <property type="match status" value="1"/>
</dbReference>
<dbReference type="InterPro" id="IPR036832">
    <property type="entry name" value="PPK_N_dom_sf"/>
</dbReference>
<evidence type="ECO:0000256" key="6">
    <source>
        <dbReference type="HAMAP-Rule" id="MF_00347"/>
    </source>
</evidence>
<name>A0ABP7NDC7_9GAMM</name>
<dbReference type="PANTHER" id="PTHR30218:SF0">
    <property type="entry name" value="POLYPHOSPHATE KINASE"/>
    <property type="match status" value="1"/>
</dbReference>
<keyword evidence="4 6" id="KW-0418">Kinase</keyword>
<evidence type="ECO:0000256" key="5">
    <source>
        <dbReference type="ARBA" id="ARBA00022840"/>
    </source>
</evidence>
<evidence type="ECO:0000256" key="3">
    <source>
        <dbReference type="ARBA" id="ARBA00022741"/>
    </source>
</evidence>
<comment type="function">
    <text evidence="6 7">Catalyzes the reversible transfer of the terminal phosphate of ATP to form a long-chain polyphosphate (polyP).</text>
</comment>
<comment type="cofactor">
    <cofactor evidence="6">
        <name>Mg(2+)</name>
        <dbReference type="ChEBI" id="CHEBI:18420"/>
    </cofactor>
</comment>
<proteinExistence type="inferred from homology"/>
<feature type="binding site" evidence="6">
    <location>
        <position position="396"/>
    </location>
    <ligand>
        <name>Mg(2+)</name>
        <dbReference type="ChEBI" id="CHEBI:18420"/>
    </ligand>
</feature>
<feature type="binding site" evidence="6">
    <location>
        <position position="489"/>
    </location>
    <ligand>
        <name>ATP</name>
        <dbReference type="ChEBI" id="CHEBI:30616"/>
    </ligand>
</feature>
<evidence type="ECO:0000256" key="1">
    <source>
        <dbReference type="ARBA" id="ARBA00022553"/>
    </source>
</evidence>
<dbReference type="RefSeq" id="WP_344800860.1">
    <property type="nucleotide sequence ID" value="NZ_BAABBN010000017.1"/>
</dbReference>
<keyword evidence="5 6" id="KW-0067">ATP-binding</keyword>
<reference evidence="13" key="1">
    <citation type="journal article" date="2019" name="Int. J. Syst. Evol. Microbiol.">
        <title>The Global Catalogue of Microorganisms (GCM) 10K type strain sequencing project: providing services to taxonomists for standard genome sequencing and annotation.</title>
        <authorList>
            <consortium name="The Broad Institute Genomics Platform"/>
            <consortium name="The Broad Institute Genome Sequencing Center for Infectious Disease"/>
            <person name="Wu L."/>
            <person name="Ma J."/>
        </authorList>
    </citation>
    <scope>NUCLEOTIDE SEQUENCE [LARGE SCALE GENOMIC DNA]</scope>
    <source>
        <strain evidence="13">JCM 17551</strain>
    </source>
</reference>
<dbReference type="Gene3D" id="3.30.870.10">
    <property type="entry name" value="Endonuclease Chain A"/>
    <property type="match status" value="2"/>
</dbReference>
<feature type="domain" description="Polyphosphate kinase C-terminal" evidence="10">
    <location>
        <begin position="524"/>
        <end position="696"/>
    </location>
</feature>
<evidence type="ECO:0000256" key="4">
    <source>
        <dbReference type="ARBA" id="ARBA00022777"/>
    </source>
</evidence>
<dbReference type="GO" id="GO:0016301">
    <property type="term" value="F:kinase activity"/>
    <property type="evidence" value="ECO:0007669"/>
    <property type="project" value="UniProtKB-KW"/>
</dbReference>
<feature type="binding site" evidence="6">
    <location>
        <position position="64"/>
    </location>
    <ligand>
        <name>ATP</name>
        <dbReference type="ChEBI" id="CHEBI:30616"/>
    </ligand>
</feature>
<dbReference type="EMBL" id="BAABBN010000017">
    <property type="protein sequence ID" value="GAA3943667.1"/>
    <property type="molecule type" value="Genomic_DNA"/>
</dbReference>
<comment type="caution">
    <text evidence="12">The sequence shown here is derived from an EMBL/GenBank/DDBJ whole genome shotgun (WGS) entry which is preliminary data.</text>
</comment>
<comment type="PTM">
    <text evidence="6 7">An intermediate of this reaction is the autophosphorylated ppk in which a phosphate is covalently linked to a histidine residue through a N-P bond.</text>
</comment>
<dbReference type="Pfam" id="PF13089">
    <property type="entry name" value="PP_kinase_N"/>
    <property type="match status" value="1"/>
</dbReference>
<sequence length="707" mass="80971">MENTELDTLNEPDAPEAIDLDNPEFYINRELSQIKFNERVLHQALDERHPLLQRLLFTCIFSSNTDEFFEIRVAELKRQIEFGQEKILSDGMSPEKVLQSISEQYHPLVERQYQILNDVILPELRKENIRFLRREEWNERQVAWIEEFFNESVMPVMSPIGLDPSHPFPRLVNKTLNFIVELDGKDAFGRETGLAILPAPRSLPRVVRLPDELCENGGDNLVFLSSIIHDHAADLFPGMTIDGCYQFRITRNADLEIDENEEDLANALRSELLSRRYGDAVRLEVATNCPDELVEVLLKRFNLEEDDLYRVDGPVNLSRLMQTLSLVKRPDLNYENFTPSLPKTLKQSVKNNIFDEIRKADRILHHPFESFTPVVNLLMAAARDPNVIAIKQTLYRTGENSDIVKALCEAARNGKEVTAVIELRARFDEEDNINLASLLQEAGALVTYGVVGHKTHAKMMLILRRENQQLRRYAHLGTGNYHSGTAKLYTDYGYLTSNDEITYDAHRIFQQLTGMGKIQKTKKLLHAPFTLHKGLMELINQEVKNAEQGLPARIIVKCNGLTEPKVIKALYRASQAGVKIQLIIRSMCSLRPGIPGVSENITVRSVIGRFLEHTRIFYFENNGQPKLYGASADWMERNLINRVETCFPIEPTKLKKRIIEELNWYLEDNCQSWELTNEGVYVLNTPGEDQEEISAQTNLLANLALSS</sequence>
<dbReference type="InterPro" id="IPR003414">
    <property type="entry name" value="PP_kinase"/>
</dbReference>
<dbReference type="InterPro" id="IPR025200">
    <property type="entry name" value="PPK_C_dom2"/>
</dbReference>
<evidence type="ECO:0000259" key="11">
    <source>
        <dbReference type="Pfam" id="PF17941"/>
    </source>
</evidence>
<keyword evidence="6" id="KW-0460">Magnesium</keyword>
<dbReference type="InterPro" id="IPR036830">
    <property type="entry name" value="PP_kinase_middle_dom_sf"/>
</dbReference>